<keyword evidence="3" id="KW-1185">Reference proteome</keyword>
<dbReference type="Proteomes" id="UP000775872">
    <property type="component" value="Unassembled WGS sequence"/>
</dbReference>
<accession>A0A9N9YZN5</accession>
<comment type="caution">
    <text evidence="2">The sequence shown here is derived from an EMBL/GenBank/DDBJ whole genome shotgun (WGS) entry which is preliminary data.</text>
</comment>
<dbReference type="EMBL" id="CABFOC020000014">
    <property type="protein sequence ID" value="CAH0046365.1"/>
    <property type="molecule type" value="Genomic_DNA"/>
</dbReference>
<organism evidence="2 3">
    <name type="scientific">Clonostachys solani</name>
    <dbReference type="NCBI Taxonomy" id="160281"/>
    <lineage>
        <taxon>Eukaryota</taxon>
        <taxon>Fungi</taxon>
        <taxon>Dikarya</taxon>
        <taxon>Ascomycota</taxon>
        <taxon>Pezizomycotina</taxon>
        <taxon>Sordariomycetes</taxon>
        <taxon>Hypocreomycetidae</taxon>
        <taxon>Hypocreales</taxon>
        <taxon>Bionectriaceae</taxon>
        <taxon>Clonostachys</taxon>
    </lineage>
</organism>
<feature type="region of interest" description="Disordered" evidence="1">
    <location>
        <begin position="25"/>
        <end position="62"/>
    </location>
</feature>
<dbReference type="AlphaFoldDB" id="A0A9N9YZN5"/>
<evidence type="ECO:0000313" key="2">
    <source>
        <dbReference type="EMBL" id="CAH0046365.1"/>
    </source>
</evidence>
<protein>
    <submittedName>
        <fullName evidence="2">Uncharacterized protein</fullName>
    </submittedName>
</protein>
<evidence type="ECO:0000313" key="3">
    <source>
        <dbReference type="Proteomes" id="UP000775872"/>
    </source>
</evidence>
<evidence type="ECO:0000256" key="1">
    <source>
        <dbReference type="SAM" id="MobiDB-lite"/>
    </source>
</evidence>
<name>A0A9N9YZN5_9HYPO</name>
<reference evidence="2" key="1">
    <citation type="submission" date="2021-10" db="EMBL/GenBank/DDBJ databases">
        <authorList>
            <person name="Piombo E."/>
        </authorList>
    </citation>
    <scope>NUCLEOTIDE SEQUENCE</scope>
</reference>
<gene>
    <name evidence="2" type="ORF">CSOL1703_00012099</name>
</gene>
<proteinExistence type="predicted"/>
<sequence>MAGFPSGIDQSQLTYCQRQIKTRGIQKDPREVCSSLSQPRPTTGYRDCLRSEDGSGAPVSRT</sequence>